<dbReference type="OMA" id="HFCISNW"/>
<dbReference type="EMBL" id="CP012525">
    <property type="protein sequence ID" value="ALC43792.1"/>
    <property type="molecule type" value="Genomic_DNA"/>
</dbReference>
<dbReference type="OrthoDB" id="7857153at2759"/>
<keyword evidence="1" id="KW-0812">Transmembrane</keyword>
<organism evidence="3 4">
    <name type="scientific">Drosophila busckii</name>
    <name type="common">Fruit fly</name>
    <dbReference type="NCBI Taxonomy" id="30019"/>
    <lineage>
        <taxon>Eukaryota</taxon>
        <taxon>Metazoa</taxon>
        <taxon>Ecdysozoa</taxon>
        <taxon>Arthropoda</taxon>
        <taxon>Hexapoda</taxon>
        <taxon>Insecta</taxon>
        <taxon>Pterygota</taxon>
        <taxon>Neoptera</taxon>
        <taxon>Endopterygota</taxon>
        <taxon>Diptera</taxon>
        <taxon>Brachycera</taxon>
        <taxon>Muscomorpha</taxon>
        <taxon>Ephydroidea</taxon>
        <taxon>Drosophilidae</taxon>
        <taxon>Drosophila</taxon>
    </lineage>
</organism>
<keyword evidence="4" id="KW-1185">Reference proteome</keyword>
<sequence>AMLYKILYLVLFVLFTVLHISSHLKPVIQANASIKTINLQLDRKLHLHLGYEYQRSMLWQAVINAALLVIGLWHCQRRVMQSKLLFLGSPQSVVQHPAGAGGHNTISPATEVKLDWLRSRKLLPTTWELFPFGVLARFAGPWLLTFIFNALLNYMQLNIVMRHFCSSPLEVLMYYVRIQMLYMRQLLLAAVEPHKYYFNDALESYVSGAAAAAAANHISYEVNLTG</sequence>
<feature type="transmembrane region" description="Helical" evidence="1">
    <location>
        <begin position="57"/>
        <end position="75"/>
    </location>
</feature>
<keyword evidence="1" id="KW-1133">Transmembrane helix</keyword>
<reference evidence="3 4" key="1">
    <citation type="submission" date="2015-08" db="EMBL/GenBank/DDBJ databases">
        <title>Ancestral chromatin configuration constrains chromatin evolution on differentiating sex chromosomes in Drosophila.</title>
        <authorList>
            <person name="Zhou Q."/>
            <person name="Bachtrog D."/>
        </authorList>
    </citation>
    <scope>NUCLEOTIDE SEQUENCE [LARGE SCALE GENOMIC DNA]</scope>
    <source>
        <tissue evidence="3">Whole larvae</tissue>
    </source>
</reference>
<keyword evidence="1" id="KW-0472">Membrane</keyword>
<evidence type="ECO:0000313" key="3">
    <source>
        <dbReference type="EMBL" id="ALC43792.1"/>
    </source>
</evidence>
<keyword evidence="2" id="KW-0732">Signal</keyword>
<evidence type="ECO:0000256" key="2">
    <source>
        <dbReference type="SAM" id="SignalP"/>
    </source>
</evidence>
<proteinExistence type="predicted"/>
<dbReference type="AlphaFoldDB" id="A0A0M4EP17"/>
<feature type="non-terminal residue" evidence="3">
    <location>
        <position position="226"/>
    </location>
</feature>
<dbReference type="Proteomes" id="UP000494163">
    <property type="component" value="Chromosome 3L"/>
</dbReference>
<dbReference type="STRING" id="30019.A0A0M4EP17"/>
<evidence type="ECO:0000256" key="1">
    <source>
        <dbReference type="SAM" id="Phobius"/>
    </source>
</evidence>
<feature type="transmembrane region" description="Helical" evidence="1">
    <location>
        <begin position="129"/>
        <end position="151"/>
    </location>
</feature>
<feature type="non-terminal residue" evidence="3">
    <location>
        <position position="1"/>
    </location>
</feature>
<accession>A0A0M4EP17</accession>
<evidence type="ECO:0000313" key="4">
    <source>
        <dbReference type="Proteomes" id="UP000494163"/>
    </source>
</evidence>
<protein>
    <submittedName>
        <fullName evidence="3">CG32061</fullName>
    </submittedName>
</protein>
<feature type="signal peptide" evidence="2">
    <location>
        <begin position="1"/>
        <end position="23"/>
    </location>
</feature>
<feature type="chain" id="PRO_5005793657" evidence="2">
    <location>
        <begin position="24"/>
        <end position="226"/>
    </location>
</feature>
<name>A0A0M4EP17_DROBS</name>
<gene>
    <name evidence="3" type="ORF">Dbus_chr3Lg958</name>
</gene>